<keyword evidence="2" id="KW-1185">Reference proteome</keyword>
<name>A0A975H4N6_9BURK</name>
<accession>A0A975H4N6</accession>
<gene>
    <name evidence="1" type="ORF">J1M35_09515</name>
</gene>
<dbReference type="EMBL" id="CP071796">
    <property type="protein sequence ID" value="QTD47073.1"/>
    <property type="molecule type" value="Genomic_DNA"/>
</dbReference>
<sequence>MIDDTAQDDGLPSGAFIGRDTFREHLRVALSVAANRGWSELLLCDADFHDWPLGERAVVESLHAWARRGQRLVMLAKTYDDVPRQHARFVEWRRLWSHKIECRQCREADVSQLPSALWSPHWALQRLDRVHGNGLCGTDAGRRKTLREDLDEWLARSSSGFPAYTLGL</sequence>
<evidence type="ECO:0000313" key="1">
    <source>
        <dbReference type="EMBL" id="QTD47073.1"/>
    </source>
</evidence>
<dbReference type="KEGG" id="otd:J1M35_09515"/>
<dbReference type="AlphaFoldDB" id="A0A975H4N6"/>
<protein>
    <submittedName>
        <fullName evidence="1">Uncharacterized protein</fullName>
    </submittedName>
</protein>
<reference evidence="1" key="1">
    <citation type="submission" date="2021-03" db="EMBL/GenBank/DDBJ databases">
        <title>Ottowia sp. 27C isolated from the cloaca of a Giant Asian pond turtle (Heosemys grandis).</title>
        <authorList>
            <person name="Spergser J."/>
            <person name="Busse H.-J."/>
        </authorList>
    </citation>
    <scope>NUCLEOTIDE SEQUENCE</scope>
    <source>
        <strain evidence="1">27C</strain>
    </source>
</reference>
<proteinExistence type="predicted"/>
<dbReference type="RefSeq" id="WP_208010969.1">
    <property type="nucleotide sequence ID" value="NZ_CP071796.1"/>
</dbReference>
<evidence type="ECO:0000313" key="2">
    <source>
        <dbReference type="Proteomes" id="UP000663903"/>
    </source>
</evidence>
<organism evidence="1 2">
    <name type="scientific">Ottowia testudinis</name>
    <dbReference type="NCBI Taxonomy" id="2816950"/>
    <lineage>
        <taxon>Bacteria</taxon>
        <taxon>Pseudomonadati</taxon>
        <taxon>Pseudomonadota</taxon>
        <taxon>Betaproteobacteria</taxon>
        <taxon>Burkholderiales</taxon>
        <taxon>Comamonadaceae</taxon>
        <taxon>Ottowia</taxon>
    </lineage>
</organism>
<dbReference type="Proteomes" id="UP000663903">
    <property type="component" value="Chromosome"/>
</dbReference>